<dbReference type="SUPFAM" id="SSF46689">
    <property type="entry name" value="Homeodomain-like"/>
    <property type="match status" value="1"/>
</dbReference>
<keyword evidence="6" id="KW-1185">Reference proteome</keyword>
<name>A0A444MI60_9SPHI</name>
<dbReference type="PROSITE" id="PS01124">
    <property type="entry name" value="HTH_ARAC_FAMILY_2"/>
    <property type="match status" value="1"/>
</dbReference>
<dbReference type="Gene3D" id="1.10.10.60">
    <property type="entry name" value="Homeodomain-like"/>
    <property type="match status" value="1"/>
</dbReference>
<evidence type="ECO:0000256" key="3">
    <source>
        <dbReference type="ARBA" id="ARBA00023163"/>
    </source>
</evidence>
<evidence type="ECO:0000256" key="1">
    <source>
        <dbReference type="ARBA" id="ARBA00023015"/>
    </source>
</evidence>
<dbReference type="GO" id="GO:0003700">
    <property type="term" value="F:DNA-binding transcription factor activity"/>
    <property type="evidence" value="ECO:0007669"/>
    <property type="project" value="InterPro"/>
</dbReference>
<dbReference type="Proteomes" id="UP000286701">
    <property type="component" value="Unassembled WGS sequence"/>
</dbReference>
<proteinExistence type="predicted"/>
<dbReference type="RefSeq" id="WP_128536152.1">
    <property type="nucleotide sequence ID" value="NZ_SBIW01000026.1"/>
</dbReference>
<protein>
    <submittedName>
        <fullName evidence="5">AraC family transcriptional regulator</fullName>
    </submittedName>
</protein>
<dbReference type="PANTHER" id="PTHR47893:SF1">
    <property type="entry name" value="REGULATORY PROTEIN PCHR"/>
    <property type="match status" value="1"/>
</dbReference>
<dbReference type="AlphaFoldDB" id="A0A444MI60"/>
<evidence type="ECO:0000259" key="4">
    <source>
        <dbReference type="PROSITE" id="PS01124"/>
    </source>
</evidence>
<dbReference type="InterPro" id="IPR018060">
    <property type="entry name" value="HTH_AraC"/>
</dbReference>
<keyword evidence="1" id="KW-0805">Transcription regulation</keyword>
<evidence type="ECO:0000313" key="6">
    <source>
        <dbReference type="Proteomes" id="UP000286701"/>
    </source>
</evidence>
<accession>A0A444MI60</accession>
<evidence type="ECO:0000313" key="5">
    <source>
        <dbReference type="EMBL" id="RWY47374.1"/>
    </source>
</evidence>
<dbReference type="PRINTS" id="PR00032">
    <property type="entry name" value="HTHARAC"/>
</dbReference>
<dbReference type="EMBL" id="SBIW01000026">
    <property type="protein sequence ID" value="RWY47374.1"/>
    <property type="molecule type" value="Genomic_DNA"/>
</dbReference>
<dbReference type="OrthoDB" id="1156172at2"/>
<reference evidence="5 6" key="1">
    <citation type="submission" date="2019-01" db="EMBL/GenBank/DDBJ databases">
        <title>Mucilaginibacter antarcticum sp. nov., isolated from antarctic soil.</title>
        <authorList>
            <person name="Yan Y.-Q."/>
            <person name="Du Z.-J."/>
        </authorList>
    </citation>
    <scope>NUCLEOTIDE SEQUENCE [LARGE SCALE GENOMIC DNA]</scope>
    <source>
        <strain evidence="5 6">F01003</strain>
    </source>
</reference>
<dbReference type="Pfam" id="PF12833">
    <property type="entry name" value="HTH_18"/>
    <property type="match status" value="1"/>
</dbReference>
<evidence type="ECO:0000256" key="2">
    <source>
        <dbReference type="ARBA" id="ARBA00023125"/>
    </source>
</evidence>
<dbReference type="InterPro" id="IPR009057">
    <property type="entry name" value="Homeodomain-like_sf"/>
</dbReference>
<gene>
    <name evidence="5" type="ORF">EPL05_22010</name>
</gene>
<feature type="domain" description="HTH araC/xylS-type" evidence="4">
    <location>
        <begin position="227"/>
        <end position="325"/>
    </location>
</feature>
<dbReference type="SMART" id="SM00342">
    <property type="entry name" value="HTH_ARAC"/>
    <property type="match status" value="1"/>
</dbReference>
<organism evidence="5 6">
    <name type="scientific">Mucilaginibacter gilvus</name>
    <dbReference type="NCBI Taxonomy" id="2305909"/>
    <lineage>
        <taxon>Bacteria</taxon>
        <taxon>Pseudomonadati</taxon>
        <taxon>Bacteroidota</taxon>
        <taxon>Sphingobacteriia</taxon>
        <taxon>Sphingobacteriales</taxon>
        <taxon>Sphingobacteriaceae</taxon>
        <taxon>Mucilaginibacter</taxon>
    </lineage>
</organism>
<sequence>MRFEFTPNAGFNFLNAFAEHIGAVVENDGIVIPDSLGQGIIKRMRLTPDFSLIIHHYILKEALILQRSASEDANEKINALFHIYQAPPDYHEKVAVDKTALADVKTVRITSTNIASEMFFPSEHEIFFINVSTSRTALQKLLNIKSMNAAASQILTDDKGFLFFERMNLNMQNCLKAIISVEFGNEMSGLVVWIRVQELLYLLFDSLLQRDTIKHFPINKVDASRLIAVKDNIVADLGKPPQLTELTKIADMSISKLTDLYRQVFGDSIYNYYQKARMEKAGDLIMRSGYSVSEAGYALGFSNLSHFSRLFSKHYGTTPKKYVNQINNSKFPAQT</sequence>
<keyword evidence="3" id="KW-0804">Transcription</keyword>
<dbReference type="InterPro" id="IPR020449">
    <property type="entry name" value="Tscrpt_reg_AraC-type_HTH"/>
</dbReference>
<comment type="caution">
    <text evidence="5">The sequence shown here is derived from an EMBL/GenBank/DDBJ whole genome shotgun (WGS) entry which is preliminary data.</text>
</comment>
<dbReference type="InterPro" id="IPR053142">
    <property type="entry name" value="PchR_regulatory_protein"/>
</dbReference>
<keyword evidence="2" id="KW-0238">DNA-binding</keyword>
<dbReference type="GO" id="GO:0043565">
    <property type="term" value="F:sequence-specific DNA binding"/>
    <property type="evidence" value="ECO:0007669"/>
    <property type="project" value="InterPro"/>
</dbReference>
<dbReference type="PANTHER" id="PTHR47893">
    <property type="entry name" value="REGULATORY PROTEIN PCHR"/>
    <property type="match status" value="1"/>
</dbReference>